<keyword evidence="4" id="KW-1185">Reference proteome</keyword>
<dbReference type="Proteomes" id="UP000252189">
    <property type="component" value="Unassembled WGS sequence"/>
</dbReference>
<protein>
    <recommendedName>
        <fullName evidence="2">Halobacterial output domain-containing protein</fullName>
    </recommendedName>
</protein>
<dbReference type="OrthoDB" id="199137at2157"/>
<evidence type="ECO:0000259" key="2">
    <source>
        <dbReference type="Pfam" id="PF18545"/>
    </source>
</evidence>
<feature type="domain" description="Halobacterial output" evidence="2">
    <location>
        <begin position="34"/>
        <end position="99"/>
    </location>
</feature>
<reference evidence="3 4" key="1">
    <citation type="submission" date="2018-07" db="EMBL/GenBank/DDBJ databases">
        <title>Genome sequences of Haloplanus salinus JCM 18368T.</title>
        <authorList>
            <person name="Kim Y.B."/>
            <person name="Roh S.W."/>
        </authorList>
    </citation>
    <scope>NUCLEOTIDE SEQUENCE [LARGE SCALE GENOMIC DNA]</scope>
    <source>
        <strain evidence="3 4">JCM 18368</strain>
    </source>
</reference>
<dbReference type="RefSeq" id="WP_114447564.1">
    <property type="nucleotide sequence ID" value="NZ_QPHM01000001.1"/>
</dbReference>
<gene>
    <name evidence="3" type="ORF">DU504_01050</name>
</gene>
<organism evidence="3 4">
    <name type="scientific">Haloplanus salinus</name>
    <dbReference type="NCBI Taxonomy" id="1126245"/>
    <lineage>
        <taxon>Archaea</taxon>
        <taxon>Methanobacteriati</taxon>
        <taxon>Methanobacteriota</taxon>
        <taxon>Stenosarchaea group</taxon>
        <taxon>Halobacteria</taxon>
        <taxon>Halobacteriales</taxon>
        <taxon>Haloferacaceae</taxon>
        <taxon>Haloplanus</taxon>
    </lineage>
</organism>
<proteinExistence type="predicted"/>
<feature type="compositionally biased region" description="Basic and acidic residues" evidence="1">
    <location>
        <begin position="1"/>
        <end position="10"/>
    </location>
</feature>
<accession>A0A368N7C8</accession>
<dbReference type="EMBL" id="QPHM01000001">
    <property type="protein sequence ID" value="RCU46010.1"/>
    <property type="molecule type" value="Genomic_DNA"/>
</dbReference>
<dbReference type="InterPro" id="IPR040624">
    <property type="entry name" value="HalOD1"/>
</dbReference>
<sequence length="110" mass="11620">MTDDMDRVADSDADEQGPTSNASVVRHDWTESGHPTVTLVEAVAAATDRTTTDLPSLYRSIDPDALDALVTAGPPAVTVAFQYADVAVSVTGNGTIEIRLDEGSTEERVE</sequence>
<comment type="caution">
    <text evidence="3">The sequence shown here is derived from an EMBL/GenBank/DDBJ whole genome shotgun (WGS) entry which is preliminary data.</text>
</comment>
<evidence type="ECO:0000313" key="3">
    <source>
        <dbReference type="EMBL" id="RCU46010.1"/>
    </source>
</evidence>
<evidence type="ECO:0000256" key="1">
    <source>
        <dbReference type="SAM" id="MobiDB-lite"/>
    </source>
</evidence>
<name>A0A368N7C8_9EURY</name>
<feature type="region of interest" description="Disordered" evidence="1">
    <location>
        <begin position="1"/>
        <end position="32"/>
    </location>
</feature>
<dbReference type="AlphaFoldDB" id="A0A368N7C8"/>
<evidence type="ECO:0000313" key="4">
    <source>
        <dbReference type="Proteomes" id="UP000252189"/>
    </source>
</evidence>
<dbReference type="Pfam" id="PF18545">
    <property type="entry name" value="HalOD1"/>
    <property type="match status" value="1"/>
</dbReference>